<evidence type="ECO:0000256" key="2">
    <source>
        <dbReference type="SAM" id="SignalP"/>
    </source>
</evidence>
<name>A0A0G0LT49_UNCC2</name>
<comment type="caution">
    <text evidence="3">The sequence shown here is derived from an EMBL/GenBank/DDBJ whole genome shotgun (WGS) entry which is preliminary data.</text>
</comment>
<protein>
    <recommendedName>
        <fullName evidence="5">Gram-positive cocci surface proteins LPxTG domain-containing protein</fullName>
    </recommendedName>
</protein>
<evidence type="ECO:0008006" key="5">
    <source>
        <dbReference type="Google" id="ProtNLM"/>
    </source>
</evidence>
<keyword evidence="1" id="KW-1133">Transmembrane helix</keyword>
<keyword evidence="1" id="KW-0472">Membrane</keyword>
<accession>A0A0G0LT49</accession>
<evidence type="ECO:0000313" key="4">
    <source>
        <dbReference type="Proteomes" id="UP000034207"/>
    </source>
</evidence>
<dbReference type="Proteomes" id="UP000034207">
    <property type="component" value="Unassembled WGS sequence"/>
</dbReference>
<feature type="signal peptide" evidence="2">
    <location>
        <begin position="1"/>
        <end position="22"/>
    </location>
</feature>
<evidence type="ECO:0000313" key="3">
    <source>
        <dbReference type="EMBL" id="KKQ95093.1"/>
    </source>
</evidence>
<proteinExistence type="predicted"/>
<sequence>MKKTIFFMFGLCMLFFASGARAESVINSNTGADSKNRTEINLENSFSVENDNQATVDNYSRIEVNTGDNEAESSTGNGSVTSGDIIIKESISNEIENEFQVSQSPTPSPTVVPTPTPAIIEGGVGGAPETLATIEAGVGGLPDQLPGVGSQVGLLSLLASFAGTMVYAIHRYKKLA</sequence>
<keyword evidence="2" id="KW-0732">Signal</keyword>
<dbReference type="STRING" id="1618345.UT18_C0004G0045"/>
<evidence type="ECO:0000256" key="1">
    <source>
        <dbReference type="SAM" id="Phobius"/>
    </source>
</evidence>
<dbReference type="EMBL" id="LBVV01000004">
    <property type="protein sequence ID" value="KKQ95093.1"/>
    <property type="molecule type" value="Genomic_DNA"/>
</dbReference>
<keyword evidence="1" id="KW-0812">Transmembrane</keyword>
<dbReference type="AlphaFoldDB" id="A0A0G0LT49"/>
<feature type="transmembrane region" description="Helical" evidence="1">
    <location>
        <begin position="152"/>
        <end position="170"/>
    </location>
</feature>
<reference evidence="3 4" key="1">
    <citation type="journal article" date="2015" name="Nature">
        <title>rRNA introns, odd ribosomes, and small enigmatic genomes across a large radiation of phyla.</title>
        <authorList>
            <person name="Brown C.T."/>
            <person name="Hug L.A."/>
            <person name="Thomas B.C."/>
            <person name="Sharon I."/>
            <person name="Castelle C.J."/>
            <person name="Singh A."/>
            <person name="Wilkins M.J."/>
            <person name="Williams K.H."/>
            <person name="Banfield J.F."/>
        </authorList>
    </citation>
    <scope>NUCLEOTIDE SEQUENCE [LARGE SCALE GENOMIC DNA]</scope>
</reference>
<feature type="chain" id="PRO_5002533459" description="Gram-positive cocci surface proteins LPxTG domain-containing protein" evidence="2">
    <location>
        <begin position="23"/>
        <end position="176"/>
    </location>
</feature>
<organism evidence="3 4">
    <name type="scientific">candidate division CPR2 bacterium GW2011_GWC2_39_10</name>
    <dbReference type="NCBI Taxonomy" id="1618345"/>
    <lineage>
        <taxon>Bacteria</taxon>
        <taxon>Bacteria division CPR2</taxon>
    </lineage>
</organism>
<gene>
    <name evidence="3" type="ORF">UT18_C0004G0045</name>
</gene>